<dbReference type="PANTHER" id="PTHR30146:SF136">
    <property type="entry name" value="NTD BIOSYNTHESIS OPERON REGULATOR NTDR"/>
    <property type="match status" value="1"/>
</dbReference>
<dbReference type="PROSITE" id="PS50932">
    <property type="entry name" value="HTH_LACI_2"/>
    <property type="match status" value="1"/>
</dbReference>
<dbReference type="GO" id="GO:0000976">
    <property type="term" value="F:transcription cis-regulatory region binding"/>
    <property type="evidence" value="ECO:0007669"/>
    <property type="project" value="TreeGrafter"/>
</dbReference>
<accession>A0A917EZH4</accession>
<dbReference type="GO" id="GO:0003700">
    <property type="term" value="F:DNA-binding transcription factor activity"/>
    <property type="evidence" value="ECO:0007669"/>
    <property type="project" value="TreeGrafter"/>
</dbReference>
<dbReference type="AlphaFoldDB" id="A0A917EZH4"/>
<reference evidence="5" key="1">
    <citation type="journal article" date="2014" name="Int. J. Syst. Evol. Microbiol.">
        <title>Complete genome sequence of Corynebacterium casei LMG S-19264T (=DSM 44701T), isolated from a smear-ripened cheese.</title>
        <authorList>
            <consortium name="US DOE Joint Genome Institute (JGI-PGF)"/>
            <person name="Walter F."/>
            <person name="Albersmeier A."/>
            <person name="Kalinowski J."/>
            <person name="Ruckert C."/>
        </authorList>
    </citation>
    <scope>NUCLEOTIDE SEQUENCE</scope>
    <source>
        <strain evidence="5">CGMCC 1.12153</strain>
    </source>
</reference>
<dbReference type="Pfam" id="PF00356">
    <property type="entry name" value="LacI"/>
    <property type="match status" value="1"/>
</dbReference>
<dbReference type="SUPFAM" id="SSF47413">
    <property type="entry name" value="lambda repressor-like DNA-binding domains"/>
    <property type="match status" value="1"/>
</dbReference>
<dbReference type="RefSeq" id="WP_188378364.1">
    <property type="nucleotide sequence ID" value="NZ_BMEL01000004.1"/>
</dbReference>
<evidence type="ECO:0000313" key="5">
    <source>
        <dbReference type="EMBL" id="GGF29117.1"/>
    </source>
</evidence>
<keyword evidence="1" id="KW-0805">Transcription regulation</keyword>
<gene>
    <name evidence="5" type="primary">ntdR</name>
    <name evidence="5" type="ORF">GCM10010954_30310</name>
</gene>
<evidence type="ECO:0000313" key="6">
    <source>
        <dbReference type="Proteomes" id="UP000660110"/>
    </source>
</evidence>
<dbReference type="CDD" id="cd06286">
    <property type="entry name" value="PBP1_CcpB-like"/>
    <property type="match status" value="1"/>
</dbReference>
<organism evidence="5 6">
    <name type="scientific">Halobacillus andaensis</name>
    <dbReference type="NCBI Taxonomy" id="1176239"/>
    <lineage>
        <taxon>Bacteria</taxon>
        <taxon>Bacillati</taxon>
        <taxon>Bacillota</taxon>
        <taxon>Bacilli</taxon>
        <taxon>Bacillales</taxon>
        <taxon>Bacillaceae</taxon>
        <taxon>Halobacillus</taxon>
    </lineage>
</organism>
<name>A0A917EZH4_HALAA</name>
<keyword evidence="3" id="KW-0804">Transcription</keyword>
<dbReference type="InterPro" id="IPR000843">
    <property type="entry name" value="HTH_LacI"/>
</dbReference>
<evidence type="ECO:0000256" key="3">
    <source>
        <dbReference type="ARBA" id="ARBA00023163"/>
    </source>
</evidence>
<feature type="domain" description="HTH lacI-type" evidence="4">
    <location>
        <begin position="2"/>
        <end position="56"/>
    </location>
</feature>
<evidence type="ECO:0000256" key="1">
    <source>
        <dbReference type="ARBA" id="ARBA00023015"/>
    </source>
</evidence>
<dbReference type="Gene3D" id="1.10.260.40">
    <property type="entry name" value="lambda repressor-like DNA-binding domains"/>
    <property type="match status" value="1"/>
</dbReference>
<keyword evidence="2" id="KW-0238">DNA-binding</keyword>
<proteinExistence type="predicted"/>
<evidence type="ECO:0000259" key="4">
    <source>
        <dbReference type="PROSITE" id="PS50932"/>
    </source>
</evidence>
<dbReference type="Gene3D" id="3.40.50.2300">
    <property type="match status" value="2"/>
</dbReference>
<dbReference type="InterPro" id="IPR001761">
    <property type="entry name" value="Peripla_BP/Lac1_sug-bd_dom"/>
</dbReference>
<protein>
    <submittedName>
        <fullName evidence="5">NTD biosynthesis operon regulator NtdR</fullName>
    </submittedName>
</protein>
<dbReference type="PANTHER" id="PTHR30146">
    <property type="entry name" value="LACI-RELATED TRANSCRIPTIONAL REPRESSOR"/>
    <property type="match status" value="1"/>
</dbReference>
<dbReference type="PRINTS" id="PR00036">
    <property type="entry name" value="HTHLACI"/>
</dbReference>
<evidence type="ECO:0000256" key="2">
    <source>
        <dbReference type="ARBA" id="ARBA00023125"/>
    </source>
</evidence>
<comment type="caution">
    <text evidence="5">The sequence shown here is derived from an EMBL/GenBank/DDBJ whole genome shotgun (WGS) entry which is preliminary data.</text>
</comment>
<dbReference type="SMART" id="SM00354">
    <property type="entry name" value="HTH_LACI"/>
    <property type="match status" value="1"/>
</dbReference>
<keyword evidence="6" id="KW-1185">Reference proteome</keyword>
<dbReference type="EMBL" id="BMEL01000004">
    <property type="protein sequence ID" value="GGF29117.1"/>
    <property type="molecule type" value="Genomic_DNA"/>
</dbReference>
<sequence length="330" mass="37055">MPTISDVAKLSGLSKATVSRVINNHPYIAKEKRERVEQAMKELGYVPNPSARRLRGSLTNTIGVIVPRIVNPFFSYLVHSIEQSAYKNNYQVLMFQSNEKKDKELYFLNLLKNRQVDGLIMTSIENDWDVIQPYTEFGPIVLCNEYLTHSKAPIVRLDQAKAAYIGTKHLIDKGHTKIGYCTGGLFAEDGKDKDRNHGYQQALSEAGLSIHTNWIFINKHTIDDGKKVMRQMLAMDDRPTAIFTGSDEIAAGVIMEAKENGVRVPEDLAVIGFDDQPVAEIIEPKLTTIRQPVDELGEKSVEQLIASMNSKETVLKNIELPVELLVRKST</sequence>
<dbReference type="InterPro" id="IPR028082">
    <property type="entry name" value="Peripla_BP_I"/>
</dbReference>
<dbReference type="CDD" id="cd01392">
    <property type="entry name" value="HTH_LacI"/>
    <property type="match status" value="1"/>
</dbReference>
<reference evidence="5" key="2">
    <citation type="submission" date="2020-09" db="EMBL/GenBank/DDBJ databases">
        <authorList>
            <person name="Sun Q."/>
            <person name="Zhou Y."/>
        </authorList>
    </citation>
    <scope>NUCLEOTIDE SEQUENCE</scope>
    <source>
        <strain evidence="5">CGMCC 1.12153</strain>
    </source>
</reference>
<dbReference type="SUPFAM" id="SSF53822">
    <property type="entry name" value="Periplasmic binding protein-like I"/>
    <property type="match status" value="1"/>
</dbReference>
<dbReference type="Pfam" id="PF00532">
    <property type="entry name" value="Peripla_BP_1"/>
    <property type="match status" value="1"/>
</dbReference>
<dbReference type="InterPro" id="IPR010982">
    <property type="entry name" value="Lambda_DNA-bd_dom_sf"/>
</dbReference>
<dbReference type="Proteomes" id="UP000660110">
    <property type="component" value="Unassembled WGS sequence"/>
</dbReference>